<dbReference type="EMBL" id="KZ825384">
    <property type="protein sequence ID" value="RAH41725.1"/>
    <property type="molecule type" value="Genomic_DNA"/>
</dbReference>
<gene>
    <name evidence="1" type="ORF">BO95DRAFT_467616</name>
</gene>
<reference evidence="1" key="1">
    <citation type="submission" date="2018-02" db="EMBL/GenBank/DDBJ databases">
        <title>The genomes of Aspergillus section Nigri reveals drivers in fungal speciation.</title>
        <authorList>
            <consortium name="DOE Joint Genome Institute"/>
            <person name="Vesth T.C."/>
            <person name="Nybo J."/>
            <person name="Theobald S."/>
            <person name="Brandl J."/>
            <person name="Frisvad J.C."/>
            <person name="Nielsen K.F."/>
            <person name="Lyhne E.K."/>
            <person name="Kogle M.E."/>
            <person name="Kuo A."/>
            <person name="Riley R."/>
            <person name="Clum A."/>
            <person name="Nolan M."/>
            <person name="Lipzen A."/>
            <person name="Salamov A."/>
            <person name="Henrissat B."/>
            <person name="Wiebenga A."/>
            <person name="De vries R.P."/>
            <person name="Grigoriev I.V."/>
            <person name="Mortensen U.H."/>
            <person name="Andersen M.R."/>
            <person name="Baker S.E."/>
        </authorList>
    </citation>
    <scope>NUCLEOTIDE SEQUENCE</scope>
    <source>
        <strain evidence="1">CBS 621.78</strain>
    </source>
</reference>
<protein>
    <submittedName>
        <fullName evidence="1">Uncharacterized protein</fullName>
    </submittedName>
</protein>
<name>A0ACD1FXM9_9EURO</name>
<proteinExistence type="predicted"/>
<sequence>MKLALTLLPALAGLTVAEEVVSMLLWAVDRDQDYEASIVGNDATATTYSLACPTPVSGSACSIGRAGITAEIVDQSTSTTWACTADGTTDGVCHRTLSGQGQGIDIYFTNFLSATVTAGAVTGGSGVSETASATSTTLAHASLSTDSASASQESLSSTITSAPTATASADGSGDATVTRTSTGGVSRITGAAGLAVGGAAVALMGAVL</sequence>
<organism evidence="1 2">
    <name type="scientific">Aspergillus brunneoviolaceus CBS 621.78</name>
    <dbReference type="NCBI Taxonomy" id="1450534"/>
    <lineage>
        <taxon>Eukaryota</taxon>
        <taxon>Fungi</taxon>
        <taxon>Dikarya</taxon>
        <taxon>Ascomycota</taxon>
        <taxon>Pezizomycotina</taxon>
        <taxon>Eurotiomycetes</taxon>
        <taxon>Eurotiomycetidae</taxon>
        <taxon>Eurotiales</taxon>
        <taxon>Aspergillaceae</taxon>
        <taxon>Aspergillus</taxon>
        <taxon>Aspergillus subgen. Circumdati</taxon>
    </lineage>
</organism>
<evidence type="ECO:0000313" key="1">
    <source>
        <dbReference type="EMBL" id="RAH41725.1"/>
    </source>
</evidence>
<keyword evidence="2" id="KW-1185">Reference proteome</keyword>
<dbReference type="Proteomes" id="UP000249057">
    <property type="component" value="Unassembled WGS sequence"/>
</dbReference>
<evidence type="ECO:0000313" key="2">
    <source>
        <dbReference type="Proteomes" id="UP000249057"/>
    </source>
</evidence>
<accession>A0ACD1FXM9</accession>